<evidence type="ECO:0000313" key="2">
    <source>
        <dbReference type="EMBL" id="GMH25410.1"/>
    </source>
</evidence>
<keyword evidence="3" id="KW-1185">Reference proteome</keyword>
<name>A0AAD3Y2S6_NEPGR</name>
<keyword evidence="1" id="KW-0472">Membrane</keyword>
<gene>
    <name evidence="2" type="ORF">Nepgr_027253</name>
</gene>
<keyword evidence="1" id="KW-1133">Transmembrane helix</keyword>
<dbReference type="Proteomes" id="UP001279734">
    <property type="component" value="Unassembled WGS sequence"/>
</dbReference>
<accession>A0AAD3Y2S6</accession>
<evidence type="ECO:0000256" key="1">
    <source>
        <dbReference type="SAM" id="Phobius"/>
    </source>
</evidence>
<protein>
    <submittedName>
        <fullName evidence="2">Uncharacterized protein</fullName>
    </submittedName>
</protein>
<dbReference type="EMBL" id="BSYO01000029">
    <property type="protein sequence ID" value="GMH25410.1"/>
    <property type="molecule type" value="Genomic_DNA"/>
</dbReference>
<evidence type="ECO:0000313" key="3">
    <source>
        <dbReference type="Proteomes" id="UP001279734"/>
    </source>
</evidence>
<dbReference type="AlphaFoldDB" id="A0AAD3Y2S6"/>
<sequence length="187" mass="20414">MRCWFGGCGTAGSAHHWWRGEGRIFVSLRAGLFAFYRCKGAVTALVLEIEKRCGCQQMLFIATTGCSPAPAFSFGWLSVWVMNHDTLDPACGYDFFGVVKVLDHVAGGVAGTFCDCWKRVGLLLISSGVEAGLFADGFVLKGYAVALVCRLSVVYMYSGPLLMQLIFASQIFWLLQVLRLTIVAAFS</sequence>
<comment type="caution">
    <text evidence="2">The sequence shown here is derived from an EMBL/GenBank/DDBJ whole genome shotgun (WGS) entry which is preliminary data.</text>
</comment>
<feature type="transmembrane region" description="Helical" evidence="1">
    <location>
        <begin position="138"/>
        <end position="157"/>
    </location>
</feature>
<proteinExistence type="predicted"/>
<keyword evidence="1" id="KW-0812">Transmembrane</keyword>
<organism evidence="2 3">
    <name type="scientific">Nepenthes gracilis</name>
    <name type="common">Slender pitcher plant</name>
    <dbReference type="NCBI Taxonomy" id="150966"/>
    <lineage>
        <taxon>Eukaryota</taxon>
        <taxon>Viridiplantae</taxon>
        <taxon>Streptophyta</taxon>
        <taxon>Embryophyta</taxon>
        <taxon>Tracheophyta</taxon>
        <taxon>Spermatophyta</taxon>
        <taxon>Magnoliopsida</taxon>
        <taxon>eudicotyledons</taxon>
        <taxon>Gunneridae</taxon>
        <taxon>Pentapetalae</taxon>
        <taxon>Caryophyllales</taxon>
        <taxon>Nepenthaceae</taxon>
        <taxon>Nepenthes</taxon>
    </lineage>
</organism>
<reference evidence="2" key="1">
    <citation type="submission" date="2023-05" db="EMBL/GenBank/DDBJ databases">
        <title>Nepenthes gracilis genome sequencing.</title>
        <authorList>
            <person name="Fukushima K."/>
        </authorList>
    </citation>
    <scope>NUCLEOTIDE SEQUENCE</scope>
    <source>
        <strain evidence="2">SING2019-196</strain>
    </source>
</reference>
<feature type="transmembrane region" description="Helical" evidence="1">
    <location>
        <begin position="163"/>
        <end position="186"/>
    </location>
</feature>